<dbReference type="AlphaFoldDB" id="A0A7J0G613"/>
<dbReference type="EMBL" id="BJWL01000018">
    <property type="protein sequence ID" value="GFZ06209.1"/>
    <property type="molecule type" value="Genomic_DNA"/>
</dbReference>
<name>A0A7J0G613_9ERIC</name>
<comment type="caution">
    <text evidence="1">The sequence shown here is derived from an EMBL/GenBank/DDBJ whole genome shotgun (WGS) entry which is preliminary data.</text>
</comment>
<organism evidence="1 2">
    <name type="scientific">Actinidia rufa</name>
    <dbReference type="NCBI Taxonomy" id="165716"/>
    <lineage>
        <taxon>Eukaryota</taxon>
        <taxon>Viridiplantae</taxon>
        <taxon>Streptophyta</taxon>
        <taxon>Embryophyta</taxon>
        <taxon>Tracheophyta</taxon>
        <taxon>Spermatophyta</taxon>
        <taxon>Magnoliopsida</taxon>
        <taxon>eudicotyledons</taxon>
        <taxon>Gunneridae</taxon>
        <taxon>Pentapetalae</taxon>
        <taxon>asterids</taxon>
        <taxon>Ericales</taxon>
        <taxon>Actinidiaceae</taxon>
        <taxon>Actinidia</taxon>
    </lineage>
</organism>
<keyword evidence="2" id="KW-1185">Reference proteome</keyword>
<gene>
    <name evidence="1" type="ORF">Acr_18g0003790</name>
</gene>
<evidence type="ECO:0000313" key="2">
    <source>
        <dbReference type="Proteomes" id="UP000585474"/>
    </source>
</evidence>
<evidence type="ECO:0000313" key="1">
    <source>
        <dbReference type="EMBL" id="GFZ06209.1"/>
    </source>
</evidence>
<proteinExistence type="predicted"/>
<dbReference type="Proteomes" id="UP000585474">
    <property type="component" value="Unassembled WGS sequence"/>
</dbReference>
<protein>
    <submittedName>
        <fullName evidence="1">VQ motif-containing protein</fullName>
    </submittedName>
</protein>
<accession>A0A7J0G613</accession>
<sequence>MGRRADLEVLEAVSSLVELFLGGPGLDGRDRVLGRVGFGCGGVLGCFGGSGEHLDDLLEGVSVGLDEGRVRVVGFGSGDGFGSGCRGGAAAAACTVGGAVAVWGWCQRGFGVSWSFGEVSIDGSAFRESRRWKEEREREREREV</sequence>
<reference evidence="1 2" key="1">
    <citation type="submission" date="2019-07" db="EMBL/GenBank/DDBJ databases">
        <title>De Novo Assembly of kiwifruit Actinidia rufa.</title>
        <authorList>
            <person name="Sugita-Konishi S."/>
            <person name="Sato K."/>
            <person name="Mori E."/>
            <person name="Abe Y."/>
            <person name="Kisaki G."/>
            <person name="Hamano K."/>
            <person name="Suezawa K."/>
            <person name="Otani M."/>
            <person name="Fukuda T."/>
            <person name="Manabe T."/>
            <person name="Gomi K."/>
            <person name="Tabuchi M."/>
            <person name="Akimitsu K."/>
            <person name="Kataoka I."/>
        </authorList>
    </citation>
    <scope>NUCLEOTIDE SEQUENCE [LARGE SCALE GENOMIC DNA]</scope>
    <source>
        <strain evidence="2">cv. Fuchu</strain>
    </source>
</reference>